<name>A0ABN9MJL9_9NEOB</name>
<evidence type="ECO:0000256" key="1">
    <source>
        <dbReference type="ARBA" id="ARBA00010702"/>
    </source>
</evidence>
<dbReference type="PANTHER" id="PTHR16222:SF39">
    <property type="entry name" value="ADP-RIBOSYLARGININE HYDROLASE-RELATED"/>
    <property type="match status" value="1"/>
</dbReference>
<evidence type="ECO:0008006" key="5">
    <source>
        <dbReference type="Google" id="ProtNLM"/>
    </source>
</evidence>
<dbReference type="PIRSF" id="PIRSF016939">
    <property type="entry name" value="ADP_ribslarg_hdr"/>
    <property type="match status" value="1"/>
</dbReference>
<dbReference type="InterPro" id="IPR012108">
    <property type="entry name" value="ADP-ribosylarg_hydro"/>
</dbReference>
<dbReference type="InterPro" id="IPR005502">
    <property type="entry name" value="Ribosyl_crysJ1"/>
</dbReference>
<evidence type="ECO:0000256" key="2">
    <source>
        <dbReference type="SAM" id="SignalP"/>
    </source>
</evidence>
<dbReference type="Gene3D" id="1.10.4080.10">
    <property type="entry name" value="ADP-ribosylation/Crystallin J1"/>
    <property type="match status" value="1"/>
</dbReference>
<reference evidence="3" key="1">
    <citation type="submission" date="2023-07" db="EMBL/GenBank/DDBJ databases">
        <authorList>
            <person name="Stuckert A."/>
        </authorList>
    </citation>
    <scope>NUCLEOTIDE SEQUENCE</scope>
</reference>
<feature type="chain" id="PRO_5046687579" description="ADP-ribosylarginine hydrolase" evidence="2">
    <location>
        <begin position="23"/>
        <end position="373"/>
    </location>
</feature>
<dbReference type="InterPro" id="IPR036705">
    <property type="entry name" value="Ribosyl_crysJ1_sf"/>
</dbReference>
<dbReference type="Pfam" id="PF03747">
    <property type="entry name" value="ADP_ribosyl_GH"/>
    <property type="match status" value="1"/>
</dbReference>
<comment type="caution">
    <text evidence="3">The sequence shown here is derived from an EMBL/GenBank/DDBJ whole genome shotgun (WGS) entry which is preliminary data.</text>
</comment>
<proteinExistence type="inferred from homology"/>
<comment type="similarity">
    <text evidence="1">Belongs to the ADP-ribosylglycohydrolase family.</text>
</comment>
<dbReference type="EMBL" id="CAUEEQ010077949">
    <property type="protein sequence ID" value="CAJ0966980.1"/>
    <property type="molecule type" value="Genomic_DNA"/>
</dbReference>
<dbReference type="PANTHER" id="PTHR16222">
    <property type="entry name" value="ADP-RIBOSYLGLYCOHYDROLASE"/>
    <property type="match status" value="1"/>
</dbReference>
<protein>
    <recommendedName>
        <fullName evidence="5">ADP-ribosylarginine hydrolase</fullName>
    </recommendedName>
</protein>
<keyword evidence="4" id="KW-1185">Reference proteome</keyword>
<feature type="signal peptide" evidence="2">
    <location>
        <begin position="1"/>
        <end position="22"/>
    </location>
</feature>
<dbReference type="SUPFAM" id="SSF101478">
    <property type="entry name" value="ADP-ribosylglycohydrolase"/>
    <property type="match status" value="1"/>
</dbReference>
<keyword evidence="2" id="KW-0732">Signal</keyword>
<evidence type="ECO:0000313" key="3">
    <source>
        <dbReference type="EMBL" id="CAJ0966980.1"/>
    </source>
</evidence>
<evidence type="ECO:0000313" key="4">
    <source>
        <dbReference type="Proteomes" id="UP001176940"/>
    </source>
</evidence>
<dbReference type="InterPro" id="IPR050792">
    <property type="entry name" value="ADP-ribosylglycohydrolase"/>
</dbReference>
<organism evidence="3 4">
    <name type="scientific">Ranitomeya imitator</name>
    <name type="common">mimic poison frog</name>
    <dbReference type="NCBI Taxonomy" id="111125"/>
    <lineage>
        <taxon>Eukaryota</taxon>
        <taxon>Metazoa</taxon>
        <taxon>Chordata</taxon>
        <taxon>Craniata</taxon>
        <taxon>Vertebrata</taxon>
        <taxon>Euteleostomi</taxon>
        <taxon>Amphibia</taxon>
        <taxon>Batrachia</taxon>
        <taxon>Anura</taxon>
        <taxon>Neobatrachia</taxon>
        <taxon>Hyloidea</taxon>
        <taxon>Dendrobatidae</taxon>
        <taxon>Dendrobatinae</taxon>
        <taxon>Ranitomeya</taxon>
    </lineage>
</organism>
<gene>
    <name evidence="3" type="ORF">RIMI_LOCUS21861915</name>
</gene>
<accession>A0ABN9MJL9</accession>
<dbReference type="Proteomes" id="UP001176940">
    <property type="component" value="Unassembled WGS sequence"/>
</dbReference>
<sequence length="373" mass="40458">MGGGFLSACNVWLILCLRTAPSRDLYVAAMLLSGAGDALGYRNQLWEYCKSGPQIHAELQALGGLDKIRAALPDWPVSDDTVLHLATGESLASGKQNDELYHDLAARYVSAMTDMEGRKPGPTSILGTSQLSPGEPGGYKIPFNPSATGCGAAMRSMCIGLRFPRPSERSLLVAVSVESGKMTHNHPTGYLGSLASALFTSLAVQRVPLEQWGLRLLETLPLALEYVRSTDPDAERHLEAWDYFQQSWERYLSERGLQQGAGPARFPSPYGAAERDVEYGRWSLDGWPGRSGHDAPMIAYDALLGAQGSWGELCSRSMFHGGDSDSTGVIAGSCWGALHGLTGVPEGNYSHLEYRERMEAVAHSLHQLAWAHH</sequence>